<comment type="caution">
    <text evidence="3">The sequence shown here is derived from an EMBL/GenBank/DDBJ whole genome shotgun (WGS) entry which is preliminary data.</text>
</comment>
<dbReference type="InterPro" id="IPR027795">
    <property type="entry name" value="CASTOR_ACT_dom"/>
</dbReference>
<dbReference type="GO" id="GO:0046394">
    <property type="term" value="P:carboxylic acid biosynthetic process"/>
    <property type="evidence" value="ECO:0007669"/>
    <property type="project" value="UniProtKB-ARBA"/>
</dbReference>
<organism evidence="3 4">
    <name type="scientific">Emericellopsis atlantica</name>
    <dbReference type="NCBI Taxonomy" id="2614577"/>
    <lineage>
        <taxon>Eukaryota</taxon>
        <taxon>Fungi</taxon>
        <taxon>Dikarya</taxon>
        <taxon>Ascomycota</taxon>
        <taxon>Pezizomycotina</taxon>
        <taxon>Sordariomycetes</taxon>
        <taxon>Hypocreomycetidae</taxon>
        <taxon>Hypocreales</taxon>
        <taxon>Bionectriaceae</taxon>
        <taxon>Emericellopsis</taxon>
    </lineage>
</organism>
<name>A0A9P7ZG02_9HYPO</name>
<dbReference type="GeneID" id="70290060"/>
<dbReference type="Gene3D" id="3.30.2130.10">
    <property type="entry name" value="VC0802-like"/>
    <property type="match status" value="1"/>
</dbReference>
<dbReference type="GO" id="GO:0006520">
    <property type="term" value="P:amino acid metabolic process"/>
    <property type="evidence" value="ECO:0007669"/>
    <property type="project" value="UniProtKB-ARBA"/>
</dbReference>
<evidence type="ECO:0000313" key="4">
    <source>
        <dbReference type="Proteomes" id="UP000887229"/>
    </source>
</evidence>
<dbReference type="Proteomes" id="UP000887229">
    <property type="component" value="Unassembled WGS sequence"/>
</dbReference>
<dbReference type="InterPro" id="IPR051719">
    <property type="entry name" value="CASTOR_mTORC1"/>
</dbReference>
<accession>A0A9P7ZG02</accession>
<dbReference type="OrthoDB" id="58529at2759"/>
<sequence length="394" mass="43080">MNTQVSFLDGTYTLIHIPSPLYASLLQPILRVLLPQAQCVDNDPATAREGPHRHTLNDSQHHAFLNVSVTPLEVSLVCPSKWAQAIFKPALERLPSKEAKTVDLSRDEYLVLSVISAGLDAARRVMELTSPLALAGIPIFFISTYYSDFILVPAKAKDKVIKAFEEKGLHLSGDHGQFVNDCAAGSRTVTPERSTTPPPPESSAEIDVQTRAFDTLTKSSVLPQVMDDLHLVHCSGKELDPITDEVYDTRQTTGRHTNGHKPRKKTWVDTVDPKLYTCLISALVAEPKFISVTLAQGDPPSLLLDKSLLPLFADSIVGDTDNKQVPIFLDLVKLPVEIIGIVCGVAGRLVRDMQMEASAELSYLSTARAGVVILPEEQAGKALDILRPLLKKVE</sequence>
<dbReference type="PANTHER" id="PTHR31131">
    <property type="entry name" value="CHROMOSOME 1, WHOLE GENOME SHOTGUN SEQUENCE"/>
    <property type="match status" value="1"/>
</dbReference>
<proteinExistence type="predicted"/>
<evidence type="ECO:0000313" key="3">
    <source>
        <dbReference type="EMBL" id="KAG9250880.1"/>
    </source>
</evidence>
<reference evidence="3" key="1">
    <citation type="journal article" date="2021" name="IMA Fungus">
        <title>Genomic characterization of three marine fungi, including Emericellopsis atlantica sp. nov. with signatures of a generalist lifestyle and marine biomass degradation.</title>
        <authorList>
            <person name="Hagestad O.C."/>
            <person name="Hou L."/>
            <person name="Andersen J.H."/>
            <person name="Hansen E.H."/>
            <person name="Altermark B."/>
            <person name="Li C."/>
            <person name="Kuhnert E."/>
            <person name="Cox R.J."/>
            <person name="Crous P.W."/>
            <person name="Spatafora J.W."/>
            <person name="Lail K."/>
            <person name="Amirebrahimi M."/>
            <person name="Lipzen A."/>
            <person name="Pangilinan J."/>
            <person name="Andreopoulos W."/>
            <person name="Hayes R.D."/>
            <person name="Ng V."/>
            <person name="Grigoriev I.V."/>
            <person name="Jackson S.A."/>
            <person name="Sutton T.D.S."/>
            <person name="Dobson A.D.W."/>
            <person name="Rama T."/>
        </authorList>
    </citation>
    <scope>NUCLEOTIDE SEQUENCE</scope>
    <source>
        <strain evidence="3">TS7</strain>
    </source>
</reference>
<keyword evidence="4" id="KW-1185">Reference proteome</keyword>
<evidence type="ECO:0000259" key="2">
    <source>
        <dbReference type="Pfam" id="PF13840"/>
    </source>
</evidence>
<protein>
    <submittedName>
        <fullName evidence="3">ACT domain-containing protein</fullName>
    </submittedName>
</protein>
<dbReference type="RefSeq" id="XP_046114804.1">
    <property type="nucleotide sequence ID" value="XM_046259157.1"/>
</dbReference>
<dbReference type="SUPFAM" id="SSF55021">
    <property type="entry name" value="ACT-like"/>
    <property type="match status" value="1"/>
</dbReference>
<dbReference type="AlphaFoldDB" id="A0A9P7ZG02"/>
<feature type="region of interest" description="Disordered" evidence="1">
    <location>
        <begin position="186"/>
        <end position="205"/>
    </location>
</feature>
<gene>
    <name evidence="3" type="ORF">F5Z01DRAFT_335337</name>
</gene>
<feature type="compositionally biased region" description="Low complexity" evidence="1">
    <location>
        <begin position="186"/>
        <end position="195"/>
    </location>
</feature>
<feature type="domain" description="CASTOR ACT" evidence="2">
    <location>
        <begin position="105"/>
        <end position="165"/>
    </location>
</feature>
<dbReference type="InterPro" id="IPR045865">
    <property type="entry name" value="ACT-like_dom_sf"/>
</dbReference>
<dbReference type="PANTHER" id="PTHR31131:SF6">
    <property type="entry name" value="CASTOR ACT DOMAIN-CONTAINING PROTEIN"/>
    <property type="match status" value="1"/>
</dbReference>
<dbReference type="Pfam" id="PF13840">
    <property type="entry name" value="ACT_7"/>
    <property type="match status" value="1"/>
</dbReference>
<evidence type="ECO:0000256" key="1">
    <source>
        <dbReference type="SAM" id="MobiDB-lite"/>
    </source>
</evidence>
<dbReference type="EMBL" id="MU251272">
    <property type="protein sequence ID" value="KAG9250880.1"/>
    <property type="molecule type" value="Genomic_DNA"/>
</dbReference>